<protein>
    <submittedName>
        <fullName evidence="8">Copper resistance protein CopC</fullName>
    </submittedName>
</protein>
<evidence type="ECO:0000313" key="9">
    <source>
        <dbReference type="Proteomes" id="UP000550260"/>
    </source>
</evidence>
<keyword evidence="4" id="KW-0186">Copper</keyword>
<feature type="domain" description="CopC" evidence="7">
    <location>
        <begin position="45"/>
        <end position="139"/>
    </location>
</feature>
<dbReference type="SUPFAM" id="SSF81296">
    <property type="entry name" value="E set domains"/>
    <property type="match status" value="1"/>
</dbReference>
<dbReference type="Proteomes" id="UP000550260">
    <property type="component" value="Unassembled WGS sequence"/>
</dbReference>
<name>A0A8E1WA77_9PSEU</name>
<keyword evidence="6" id="KW-0472">Membrane</keyword>
<dbReference type="GO" id="GO:0006825">
    <property type="term" value="P:copper ion transport"/>
    <property type="evidence" value="ECO:0007669"/>
    <property type="project" value="InterPro"/>
</dbReference>
<dbReference type="InterPro" id="IPR014756">
    <property type="entry name" value="Ig_E-set"/>
</dbReference>
<dbReference type="PANTHER" id="PTHR34820">
    <property type="entry name" value="INNER MEMBRANE PROTEIN YEBZ"/>
    <property type="match status" value="1"/>
</dbReference>
<evidence type="ECO:0000256" key="2">
    <source>
        <dbReference type="ARBA" id="ARBA00022723"/>
    </source>
</evidence>
<dbReference type="Gene3D" id="2.60.40.1220">
    <property type="match status" value="1"/>
</dbReference>
<dbReference type="AlphaFoldDB" id="A0A8E1WA77"/>
<comment type="caution">
    <text evidence="8">The sequence shown here is derived from an EMBL/GenBank/DDBJ whole genome shotgun (WGS) entry which is preliminary data.</text>
</comment>
<dbReference type="Pfam" id="PF04234">
    <property type="entry name" value="CopC"/>
    <property type="match status" value="1"/>
</dbReference>
<evidence type="ECO:0000256" key="1">
    <source>
        <dbReference type="ARBA" id="ARBA00004196"/>
    </source>
</evidence>
<dbReference type="GO" id="GO:0005886">
    <property type="term" value="C:plasma membrane"/>
    <property type="evidence" value="ECO:0007669"/>
    <property type="project" value="TreeGrafter"/>
</dbReference>
<dbReference type="InterPro" id="IPR014755">
    <property type="entry name" value="Cu-Rt/internalin_Ig-like"/>
</dbReference>
<feature type="transmembrane region" description="Helical" evidence="6">
    <location>
        <begin position="178"/>
        <end position="198"/>
    </location>
</feature>
<gene>
    <name evidence="8" type="ORF">H5411_44925</name>
</gene>
<evidence type="ECO:0000256" key="5">
    <source>
        <dbReference type="SAM" id="MobiDB-lite"/>
    </source>
</evidence>
<proteinExistence type="predicted"/>
<dbReference type="InterPro" id="IPR007348">
    <property type="entry name" value="CopC_dom"/>
</dbReference>
<evidence type="ECO:0000256" key="6">
    <source>
        <dbReference type="SAM" id="Phobius"/>
    </source>
</evidence>
<sequence>MQLLSNPSASRRDRRRRGERGARLLAAILFGLAAMFFPQTSAEAHSFLESSVPAKDSSIDAGPAKIVLTFNEPLDSGFTELTVLGPDGATHWEAAAATVAGAALSAPVKPLGPAGKYTVDYRIVSADGHPVSGSYSFTLTKPGTGVAAAAAAAPPAPPSTAAASAARENDGSGDVPPWVWVAAAAVLLIAGGIVAARISHGPSSD</sequence>
<reference evidence="8 9" key="1">
    <citation type="submission" date="2020-08" db="EMBL/GenBank/DDBJ databases">
        <title>Amycolatopsis echigonensis JCM 21831.</title>
        <authorList>
            <person name="Tedsree N."/>
            <person name="Kuncharoen N."/>
            <person name="Likhitwitayawuid K."/>
            <person name="Tanasupawat S."/>
        </authorList>
    </citation>
    <scope>NUCLEOTIDE SEQUENCE [LARGE SCALE GENOMIC DNA]</scope>
    <source>
        <strain evidence="8 9">JCM 21831</strain>
    </source>
</reference>
<dbReference type="PANTHER" id="PTHR34820:SF4">
    <property type="entry name" value="INNER MEMBRANE PROTEIN YEBZ"/>
    <property type="match status" value="1"/>
</dbReference>
<accession>A0A8E1WA77</accession>
<keyword evidence="3" id="KW-0732">Signal</keyword>
<organism evidence="8 9">
    <name type="scientific">Amycolatopsis echigonensis</name>
    <dbReference type="NCBI Taxonomy" id="2576905"/>
    <lineage>
        <taxon>Bacteria</taxon>
        <taxon>Bacillati</taxon>
        <taxon>Actinomycetota</taxon>
        <taxon>Actinomycetes</taxon>
        <taxon>Pseudonocardiales</taxon>
        <taxon>Pseudonocardiaceae</taxon>
        <taxon>Amycolatopsis</taxon>
    </lineage>
</organism>
<keyword evidence="2" id="KW-0479">Metal-binding</keyword>
<keyword evidence="6" id="KW-0812">Transmembrane</keyword>
<dbReference type="GO" id="GO:0042597">
    <property type="term" value="C:periplasmic space"/>
    <property type="evidence" value="ECO:0007669"/>
    <property type="project" value="InterPro"/>
</dbReference>
<dbReference type="GO" id="GO:0046688">
    <property type="term" value="P:response to copper ion"/>
    <property type="evidence" value="ECO:0007669"/>
    <property type="project" value="InterPro"/>
</dbReference>
<dbReference type="InterPro" id="IPR032694">
    <property type="entry name" value="CopC/D"/>
</dbReference>
<feature type="region of interest" description="Disordered" evidence="5">
    <location>
        <begin position="150"/>
        <end position="169"/>
    </location>
</feature>
<evidence type="ECO:0000313" key="8">
    <source>
        <dbReference type="EMBL" id="MBB2506240.1"/>
    </source>
</evidence>
<keyword evidence="6" id="KW-1133">Transmembrane helix</keyword>
<feature type="compositionally biased region" description="Low complexity" evidence="5">
    <location>
        <begin position="150"/>
        <end position="166"/>
    </location>
</feature>
<evidence type="ECO:0000256" key="4">
    <source>
        <dbReference type="ARBA" id="ARBA00023008"/>
    </source>
</evidence>
<dbReference type="GO" id="GO:0005507">
    <property type="term" value="F:copper ion binding"/>
    <property type="evidence" value="ECO:0007669"/>
    <property type="project" value="InterPro"/>
</dbReference>
<evidence type="ECO:0000259" key="7">
    <source>
        <dbReference type="Pfam" id="PF04234"/>
    </source>
</evidence>
<comment type="subcellular location">
    <subcellularLocation>
        <location evidence="1">Cell envelope</location>
    </subcellularLocation>
</comment>
<evidence type="ECO:0000256" key="3">
    <source>
        <dbReference type="ARBA" id="ARBA00022729"/>
    </source>
</evidence>
<dbReference type="GO" id="GO:0030313">
    <property type="term" value="C:cell envelope"/>
    <property type="evidence" value="ECO:0007669"/>
    <property type="project" value="UniProtKB-SubCell"/>
</dbReference>
<dbReference type="EMBL" id="JACJHR010000156">
    <property type="protein sequence ID" value="MBB2506240.1"/>
    <property type="molecule type" value="Genomic_DNA"/>
</dbReference>